<name>A0A7R9FWE4_TIMSH</name>
<dbReference type="GO" id="GO:0016020">
    <property type="term" value="C:membrane"/>
    <property type="evidence" value="ECO:0007669"/>
    <property type="project" value="InterPro"/>
</dbReference>
<dbReference type="AlphaFoldDB" id="A0A7R9FWE4"/>
<keyword evidence="2" id="KW-0813">Transport</keyword>
<evidence type="ECO:0000256" key="6">
    <source>
        <dbReference type="ARBA" id="ARBA00022840"/>
    </source>
</evidence>
<sequence>MQSISTGRDRLNGFIANKAKSLQILQMKSKDKRVKLMNEILNGIKVLKLYAWEPSFEQRILQIRNKEIDVIKQSAYLSAGTSFVFSCSPFLVAFVSFATFVLVDENNILDAPTVFVSLTLFNIIRMPLSLMSNYVTAVVQANVSIQRINSFMNAEEVQPDIVSQDQSQEHPMSIENGLFCWNEDGPPILKNINLHVPQGALMAVIGVVGSGKSSLASAFLGEMYKLSGRVNVKGSVAYASQQAWIQNATLRDNILFGKKLDERFYACVLEACALKPDLDILPAGDQTEIGERVI</sequence>
<evidence type="ECO:0000256" key="5">
    <source>
        <dbReference type="ARBA" id="ARBA00022741"/>
    </source>
</evidence>
<evidence type="ECO:0000259" key="10">
    <source>
        <dbReference type="PROSITE" id="PS50929"/>
    </source>
</evidence>
<keyword evidence="8 9" id="KW-0472">Membrane</keyword>
<gene>
    <name evidence="11" type="ORF">TSIB3V08_LOCUS1216</name>
</gene>
<dbReference type="GO" id="GO:0140359">
    <property type="term" value="F:ABC-type transporter activity"/>
    <property type="evidence" value="ECO:0007669"/>
    <property type="project" value="InterPro"/>
</dbReference>
<keyword evidence="3 9" id="KW-0812">Transmembrane</keyword>
<evidence type="ECO:0000256" key="4">
    <source>
        <dbReference type="ARBA" id="ARBA00022737"/>
    </source>
</evidence>
<dbReference type="Gene3D" id="1.20.1560.10">
    <property type="entry name" value="ABC transporter type 1, transmembrane domain"/>
    <property type="match status" value="1"/>
</dbReference>
<dbReference type="EMBL" id="OC000331">
    <property type="protein sequence ID" value="CAD7256941.1"/>
    <property type="molecule type" value="Genomic_DNA"/>
</dbReference>
<dbReference type="Pfam" id="PF00664">
    <property type="entry name" value="ABC_membrane"/>
    <property type="match status" value="1"/>
</dbReference>
<keyword evidence="6" id="KW-0067">ATP-binding</keyword>
<evidence type="ECO:0000256" key="7">
    <source>
        <dbReference type="ARBA" id="ARBA00022989"/>
    </source>
</evidence>
<dbReference type="Pfam" id="PF00005">
    <property type="entry name" value="ABC_tran"/>
    <property type="match status" value="1"/>
</dbReference>
<feature type="domain" description="ABC transmembrane type-1" evidence="10">
    <location>
        <begin position="11"/>
        <end position="140"/>
    </location>
</feature>
<dbReference type="SUPFAM" id="SSF90123">
    <property type="entry name" value="ABC transporter transmembrane region"/>
    <property type="match status" value="1"/>
</dbReference>
<evidence type="ECO:0000256" key="8">
    <source>
        <dbReference type="ARBA" id="ARBA00023136"/>
    </source>
</evidence>
<dbReference type="Gene3D" id="3.40.50.300">
    <property type="entry name" value="P-loop containing nucleotide triphosphate hydrolases"/>
    <property type="match status" value="1"/>
</dbReference>
<dbReference type="GO" id="GO:0016887">
    <property type="term" value="F:ATP hydrolysis activity"/>
    <property type="evidence" value="ECO:0007669"/>
    <property type="project" value="InterPro"/>
</dbReference>
<dbReference type="PANTHER" id="PTHR24223">
    <property type="entry name" value="ATP-BINDING CASSETTE SUB-FAMILY C"/>
    <property type="match status" value="1"/>
</dbReference>
<evidence type="ECO:0000256" key="1">
    <source>
        <dbReference type="ARBA" id="ARBA00004127"/>
    </source>
</evidence>
<dbReference type="PROSITE" id="PS50929">
    <property type="entry name" value="ABC_TM1F"/>
    <property type="match status" value="1"/>
</dbReference>
<evidence type="ECO:0000256" key="3">
    <source>
        <dbReference type="ARBA" id="ARBA00022692"/>
    </source>
</evidence>
<dbReference type="InterPro" id="IPR003439">
    <property type="entry name" value="ABC_transporter-like_ATP-bd"/>
</dbReference>
<dbReference type="PANTHER" id="PTHR24223:SF443">
    <property type="entry name" value="MULTIDRUG-RESISTANCE LIKE PROTEIN 1, ISOFORM I"/>
    <property type="match status" value="1"/>
</dbReference>
<dbReference type="InterPro" id="IPR011527">
    <property type="entry name" value="ABC1_TM_dom"/>
</dbReference>
<proteinExistence type="predicted"/>
<accession>A0A7R9FWE4</accession>
<dbReference type="SUPFAM" id="SSF52540">
    <property type="entry name" value="P-loop containing nucleoside triphosphate hydrolases"/>
    <property type="match status" value="1"/>
</dbReference>
<reference evidence="11" key="1">
    <citation type="submission" date="2020-11" db="EMBL/GenBank/DDBJ databases">
        <authorList>
            <person name="Tran Van P."/>
        </authorList>
    </citation>
    <scope>NUCLEOTIDE SEQUENCE</scope>
</reference>
<feature type="transmembrane region" description="Helical" evidence="9">
    <location>
        <begin position="75"/>
        <end position="102"/>
    </location>
</feature>
<keyword evidence="5" id="KW-0547">Nucleotide-binding</keyword>
<dbReference type="GO" id="GO:0005524">
    <property type="term" value="F:ATP binding"/>
    <property type="evidence" value="ECO:0007669"/>
    <property type="project" value="UniProtKB-KW"/>
</dbReference>
<keyword evidence="7 9" id="KW-1133">Transmembrane helix</keyword>
<evidence type="ECO:0000256" key="9">
    <source>
        <dbReference type="SAM" id="Phobius"/>
    </source>
</evidence>
<comment type="subcellular location">
    <subcellularLocation>
        <location evidence="1">Endomembrane system</location>
        <topology evidence="1">Multi-pass membrane protein</topology>
    </subcellularLocation>
</comment>
<evidence type="ECO:0000313" key="11">
    <source>
        <dbReference type="EMBL" id="CAD7256941.1"/>
    </source>
</evidence>
<organism evidence="11">
    <name type="scientific">Timema shepardi</name>
    <name type="common">Walking stick</name>
    <dbReference type="NCBI Taxonomy" id="629360"/>
    <lineage>
        <taxon>Eukaryota</taxon>
        <taxon>Metazoa</taxon>
        <taxon>Ecdysozoa</taxon>
        <taxon>Arthropoda</taxon>
        <taxon>Hexapoda</taxon>
        <taxon>Insecta</taxon>
        <taxon>Pterygota</taxon>
        <taxon>Neoptera</taxon>
        <taxon>Polyneoptera</taxon>
        <taxon>Phasmatodea</taxon>
        <taxon>Timematodea</taxon>
        <taxon>Timematoidea</taxon>
        <taxon>Timematidae</taxon>
        <taxon>Timema</taxon>
    </lineage>
</organism>
<dbReference type="InterPro" id="IPR027417">
    <property type="entry name" value="P-loop_NTPase"/>
</dbReference>
<dbReference type="InterPro" id="IPR036640">
    <property type="entry name" value="ABC1_TM_sf"/>
</dbReference>
<protein>
    <recommendedName>
        <fullName evidence="10">ABC transmembrane type-1 domain-containing protein</fullName>
    </recommendedName>
</protein>
<dbReference type="InterPro" id="IPR050173">
    <property type="entry name" value="ABC_transporter_C-like"/>
</dbReference>
<dbReference type="GO" id="GO:0012505">
    <property type="term" value="C:endomembrane system"/>
    <property type="evidence" value="ECO:0007669"/>
    <property type="project" value="UniProtKB-SubCell"/>
</dbReference>
<keyword evidence="4" id="KW-0677">Repeat</keyword>
<evidence type="ECO:0000256" key="2">
    <source>
        <dbReference type="ARBA" id="ARBA00022448"/>
    </source>
</evidence>